<evidence type="ECO:0000256" key="3">
    <source>
        <dbReference type="ARBA" id="ARBA00022692"/>
    </source>
</evidence>
<sequence>MECFCKIHMIILLLFTDFTVCSSKSLTEVTDTLFTGVEEGIIAAFGDFNVDKLTDIFVITNGGQQVDLLVAKKTENGYVKESKPLIPKKKGNIDSIITSVVPGDFDGDVQMDVLLTRKLTSSGTNSVQVEIYWGNTTVISVNPDPYIFSYTFQDEPTLLDWNADMLPDLLMETSPGNRSIWLARSDRTFQQIPFSQNGLSPPMTVPHSNAFVDLDGDSTADLLITSNDGLEVWLNSEGDFVHSRNISLPSGCARNNIGQITAVDIDQDTYLDLLLPVNCSGGEIYVYTHKHQQWQKMAKNFSHDGKLWEFARQTNLNVNLPVTLRVGDFDMDGYPDVLTVLQHTQSDGKTEYKAVLLLNMECDAEEKSCEKNDRKFVAQWKSGLDVDAQVAAAAFFDLYENGILDILLVTVSSSKPPVPSISAFRNDLSTDAYFVKVTIGSGRECPPDRKPYGVNQAGATIKYAATRTDRSTQESSATQLSQSAHFALQMPYTVFGLGQTPNFVDTLSVGIPTSSKTKRVKEWTQIIPNSQMMVVPYPYTDPSKWVLKLSLTPSHMVMVTAAVLVGTCGCVAIIVAVLQWREKVTETCFF</sequence>
<evidence type="ECO:0000256" key="7">
    <source>
        <dbReference type="ARBA" id="ARBA00023180"/>
    </source>
</evidence>
<evidence type="ECO:0000256" key="9">
    <source>
        <dbReference type="SAM" id="SignalP"/>
    </source>
</evidence>
<evidence type="ECO:0000313" key="12">
    <source>
        <dbReference type="Proteomes" id="UP001209878"/>
    </source>
</evidence>
<comment type="caution">
    <text evidence="11">The sequence shown here is derived from an EMBL/GenBank/DDBJ whole genome shotgun (WGS) entry which is preliminary data.</text>
</comment>
<dbReference type="Gene3D" id="2.130.10.130">
    <property type="entry name" value="Integrin alpha, N-terminal"/>
    <property type="match status" value="2"/>
</dbReference>
<dbReference type="PANTHER" id="PTHR13412">
    <property type="entry name" value="T-CELL IMMUNOMODULATORY PROTEIN HOMOLOG"/>
    <property type="match status" value="1"/>
</dbReference>
<dbReference type="SUPFAM" id="SSF69318">
    <property type="entry name" value="Integrin alpha N-terminal domain"/>
    <property type="match status" value="1"/>
</dbReference>
<evidence type="ECO:0000256" key="2">
    <source>
        <dbReference type="ARBA" id="ARBA00006496"/>
    </source>
</evidence>
<keyword evidence="4 9" id="KW-0732">Signal</keyword>
<dbReference type="Pfam" id="PF13517">
    <property type="entry name" value="FG-GAP_3"/>
    <property type="match status" value="1"/>
</dbReference>
<dbReference type="InterPro" id="IPR028994">
    <property type="entry name" value="Integrin_alpha_N"/>
</dbReference>
<accession>A0AAD9P9X0</accession>
<dbReference type="AlphaFoldDB" id="A0AAD9P9X0"/>
<comment type="similarity">
    <text evidence="2">Belongs to the TIP family.</text>
</comment>
<name>A0AAD9P9X0_RIDPI</name>
<dbReference type="InterPro" id="IPR013517">
    <property type="entry name" value="FG-GAP"/>
</dbReference>
<keyword evidence="12" id="KW-1185">Reference proteome</keyword>
<evidence type="ECO:0000256" key="4">
    <source>
        <dbReference type="ARBA" id="ARBA00022729"/>
    </source>
</evidence>
<dbReference type="InterPro" id="IPR024881">
    <property type="entry name" value="Tip"/>
</dbReference>
<dbReference type="EMBL" id="JAODUO010000065">
    <property type="protein sequence ID" value="KAK2190906.1"/>
    <property type="molecule type" value="Genomic_DNA"/>
</dbReference>
<keyword evidence="5 8" id="KW-1133">Transmembrane helix</keyword>
<reference evidence="11" key="1">
    <citation type="journal article" date="2023" name="Mol. Biol. Evol.">
        <title>Third-Generation Sequencing Reveals the Adaptive Role of the Epigenome in Three Deep-Sea Polychaetes.</title>
        <authorList>
            <person name="Perez M."/>
            <person name="Aroh O."/>
            <person name="Sun Y."/>
            <person name="Lan Y."/>
            <person name="Juniper S.K."/>
            <person name="Young C.R."/>
            <person name="Angers B."/>
            <person name="Qian P.Y."/>
        </authorList>
    </citation>
    <scope>NUCLEOTIDE SEQUENCE</scope>
    <source>
        <strain evidence="11">R07B-5</strain>
    </source>
</reference>
<evidence type="ECO:0000256" key="6">
    <source>
        <dbReference type="ARBA" id="ARBA00023136"/>
    </source>
</evidence>
<proteinExistence type="inferred from homology"/>
<evidence type="ECO:0000256" key="8">
    <source>
        <dbReference type="SAM" id="Phobius"/>
    </source>
</evidence>
<feature type="domain" description="T-cell immunomodulatory protein TIP C2" evidence="10">
    <location>
        <begin position="451"/>
        <end position="549"/>
    </location>
</feature>
<keyword evidence="6 8" id="KW-0472">Membrane</keyword>
<dbReference type="Proteomes" id="UP001209878">
    <property type="component" value="Unassembled WGS sequence"/>
</dbReference>
<evidence type="ECO:0000259" key="10">
    <source>
        <dbReference type="Pfam" id="PF23122"/>
    </source>
</evidence>
<evidence type="ECO:0000256" key="5">
    <source>
        <dbReference type="ARBA" id="ARBA00022989"/>
    </source>
</evidence>
<keyword evidence="7" id="KW-0325">Glycoprotein</keyword>
<dbReference type="GO" id="GO:0005886">
    <property type="term" value="C:plasma membrane"/>
    <property type="evidence" value="ECO:0007669"/>
    <property type="project" value="TreeGrafter"/>
</dbReference>
<gene>
    <name evidence="11" type="ORF">NP493_65g05016</name>
</gene>
<feature type="transmembrane region" description="Helical" evidence="8">
    <location>
        <begin position="556"/>
        <end position="578"/>
    </location>
</feature>
<dbReference type="PANTHER" id="PTHR13412:SF0">
    <property type="entry name" value="T-CELL IMMUNOMODULATORY PROTEIN"/>
    <property type="match status" value="1"/>
</dbReference>
<evidence type="ECO:0000313" key="11">
    <source>
        <dbReference type="EMBL" id="KAK2190906.1"/>
    </source>
</evidence>
<evidence type="ECO:0000256" key="1">
    <source>
        <dbReference type="ARBA" id="ARBA00004479"/>
    </source>
</evidence>
<feature type="chain" id="PRO_5042129411" description="T-cell immunomodulatory protein TIP C2 domain-containing protein" evidence="9">
    <location>
        <begin position="24"/>
        <end position="590"/>
    </location>
</feature>
<dbReference type="InterPro" id="IPR057089">
    <property type="entry name" value="C2_TIP"/>
</dbReference>
<protein>
    <recommendedName>
        <fullName evidence="10">T-cell immunomodulatory protein TIP C2 domain-containing protein</fullName>
    </recommendedName>
</protein>
<dbReference type="Pfam" id="PF23122">
    <property type="entry name" value="C2_ITFG1"/>
    <property type="match status" value="1"/>
</dbReference>
<organism evidence="11 12">
    <name type="scientific">Ridgeia piscesae</name>
    <name type="common">Tubeworm</name>
    <dbReference type="NCBI Taxonomy" id="27915"/>
    <lineage>
        <taxon>Eukaryota</taxon>
        <taxon>Metazoa</taxon>
        <taxon>Spiralia</taxon>
        <taxon>Lophotrochozoa</taxon>
        <taxon>Annelida</taxon>
        <taxon>Polychaeta</taxon>
        <taxon>Sedentaria</taxon>
        <taxon>Canalipalpata</taxon>
        <taxon>Sabellida</taxon>
        <taxon>Siboglinidae</taxon>
        <taxon>Ridgeia</taxon>
    </lineage>
</organism>
<feature type="signal peptide" evidence="9">
    <location>
        <begin position="1"/>
        <end position="23"/>
    </location>
</feature>
<comment type="subcellular location">
    <subcellularLocation>
        <location evidence="1">Membrane</location>
        <topology evidence="1">Single-pass type I membrane protein</topology>
    </subcellularLocation>
</comment>
<keyword evidence="3 8" id="KW-0812">Transmembrane</keyword>